<organism evidence="1 2">
    <name type="scientific">Ovis ammon polii x Ovis aries</name>
    <dbReference type="NCBI Taxonomy" id="2918886"/>
    <lineage>
        <taxon>Eukaryota</taxon>
        <taxon>Metazoa</taxon>
        <taxon>Chordata</taxon>
        <taxon>Craniata</taxon>
        <taxon>Vertebrata</taxon>
        <taxon>Euteleostomi</taxon>
        <taxon>Mammalia</taxon>
        <taxon>Eutheria</taxon>
        <taxon>Laurasiatheria</taxon>
        <taxon>Artiodactyla</taxon>
        <taxon>Ruminantia</taxon>
        <taxon>Pecora</taxon>
        <taxon>Bovidae</taxon>
        <taxon>Caprinae</taxon>
        <taxon>Ovis</taxon>
    </lineage>
</organism>
<reference evidence="1" key="1">
    <citation type="submission" date="2022-03" db="EMBL/GenBank/DDBJ databases">
        <title>Genomic analyses of argali, domestic sheep and their hybrids provide insights into chromosomal evolution, heterosis and genetic basis of agronomic traits.</title>
        <authorList>
            <person name="Li M."/>
        </authorList>
    </citation>
    <scope>NUCLEOTIDE SEQUENCE</scope>
    <source>
        <strain evidence="1">F1 hybrid</strain>
    </source>
</reference>
<dbReference type="Proteomes" id="UP001057279">
    <property type="component" value="Linkage Group LG07"/>
</dbReference>
<accession>A0ACB9V0U3</accession>
<keyword evidence="2" id="KW-1185">Reference proteome</keyword>
<sequence>MQGEKRQFLTQGGTYISVYHNNFSLAKNFYNLKREEKINIEVFGVDIKGDKKALNTFIKSLKSNYSEIASNLHGMVMRMCERGRYKEKDTGFKRRLDHLDNWQPRLELKCCKAAKAMPKGVKVYYRIQLD</sequence>
<name>A0ACB9V0U3_9CETA</name>
<comment type="caution">
    <text evidence="1">The sequence shown here is derived from an EMBL/GenBank/DDBJ whole genome shotgun (WGS) entry which is preliminary data.</text>
</comment>
<dbReference type="EMBL" id="CM043032">
    <property type="protein sequence ID" value="KAI4583331.1"/>
    <property type="molecule type" value="Genomic_DNA"/>
</dbReference>
<evidence type="ECO:0000313" key="2">
    <source>
        <dbReference type="Proteomes" id="UP001057279"/>
    </source>
</evidence>
<evidence type="ECO:0000313" key="1">
    <source>
        <dbReference type="EMBL" id="KAI4583331.1"/>
    </source>
</evidence>
<proteinExistence type="predicted"/>
<gene>
    <name evidence="1" type="ORF">MJG53_008544</name>
</gene>
<protein>
    <submittedName>
        <fullName evidence="1">Uncharacterized protein</fullName>
    </submittedName>
</protein>